<dbReference type="PANTHER" id="PTHR43677">
    <property type="entry name" value="SHORT-CHAIN DEHYDROGENASE/REDUCTASE"/>
    <property type="match status" value="1"/>
</dbReference>
<accession>A0A3R7F4F0</accession>
<evidence type="ECO:0000259" key="1">
    <source>
        <dbReference type="SMART" id="SM00829"/>
    </source>
</evidence>
<evidence type="ECO:0000313" key="3">
    <source>
        <dbReference type="Proteomes" id="UP000283709"/>
    </source>
</evidence>
<dbReference type="Pfam" id="PF00107">
    <property type="entry name" value="ADH_zinc_N"/>
    <property type="match status" value="1"/>
</dbReference>
<dbReference type="SUPFAM" id="SSF51735">
    <property type="entry name" value="NAD(P)-binding Rossmann-fold domains"/>
    <property type="match status" value="1"/>
</dbReference>
<organism evidence="2 3">
    <name type="scientific">Paraburkholderia fungorum</name>
    <dbReference type="NCBI Taxonomy" id="134537"/>
    <lineage>
        <taxon>Bacteria</taxon>
        <taxon>Pseudomonadati</taxon>
        <taxon>Pseudomonadota</taxon>
        <taxon>Betaproteobacteria</taxon>
        <taxon>Burkholderiales</taxon>
        <taxon>Burkholderiaceae</taxon>
        <taxon>Paraburkholderia</taxon>
    </lineage>
</organism>
<dbReference type="GO" id="GO:0016491">
    <property type="term" value="F:oxidoreductase activity"/>
    <property type="evidence" value="ECO:0007669"/>
    <property type="project" value="InterPro"/>
</dbReference>
<dbReference type="InterPro" id="IPR013154">
    <property type="entry name" value="ADH-like_N"/>
</dbReference>
<reference evidence="2 3" key="1">
    <citation type="submission" date="2016-07" db="EMBL/GenBank/DDBJ databases">
        <title>Genome analysis of Burkholderia fungorum ES3-20.</title>
        <authorList>
            <person name="Xu D."/>
            <person name="Yao R."/>
            <person name="Zheng S."/>
        </authorList>
    </citation>
    <scope>NUCLEOTIDE SEQUENCE [LARGE SCALE GENOMIC DNA]</scope>
    <source>
        <strain evidence="2 3">ES3-20</strain>
    </source>
</reference>
<comment type="caution">
    <text evidence="2">The sequence shown here is derived from an EMBL/GenBank/DDBJ whole genome shotgun (WGS) entry which is preliminary data.</text>
</comment>
<name>A0A3R7F4F0_9BURK</name>
<gene>
    <name evidence="2" type="ORF">BCY88_37190</name>
</gene>
<evidence type="ECO:0000313" key="2">
    <source>
        <dbReference type="EMBL" id="RKF35973.1"/>
    </source>
</evidence>
<dbReference type="Proteomes" id="UP000283709">
    <property type="component" value="Unassembled WGS sequence"/>
</dbReference>
<dbReference type="SUPFAM" id="SSF50129">
    <property type="entry name" value="GroES-like"/>
    <property type="match status" value="1"/>
</dbReference>
<dbReference type="AlphaFoldDB" id="A0A3R7F4F0"/>
<protein>
    <submittedName>
        <fullName evidence="2">Alcohol dehydrogenase</fullName>
    </submittedName>
</protein>
<dbReference type="EMBL" id="MCAS01000044">
    <property type="protein sequence ID" value="RKF35973.1"/>
    <property type="molecule type" value="Genomic_DNA"/>
</dbReference>
<feature type="domain" description="Enoyl reductase (ER)" evidence="1">
    <location>
        <begin position="10"/>
        <end position="353"/>
    </location>
</feature>
<dbReference type="Pfam" id="PF08240">
    <property type="entry name" value="ADH_N"/>
    <property type="match status" value="1"/>
</dbReference>
<dbReference type="InterPro" id="IPR013149">
    <property type="entry name" value="ADH-like_C"/>
</dbReference>
<dbReference type="InterPro" id="IPR020843">
    <property type="entry name" value="ER"/>
</dbReference>
<dbReference type="PANTHER" id="PTHR43677:SF4">
    <property type="entry name" value="QUINONE OXIDOREDUCTASE-LIKE PROTEIN 2"/>
    <property type="match status" value="1"/>
</dbReference>
<dbReference type="InterPro" id="IPR036291">
    <property type="entry name" value="NAD(P)-bd_dom_sf"/>
</dbReference>
<sequence length="362" mass="37985">MKAWMLDQPGQPLALRDVTQPQPRRNAVLVRMEAVPLLSYTREYVEGTLPYAYPPTPFSPGTNGVGRIVAVGEGVVAFRAGQRVAVNPYWIADETVREPAQALLGLTAISADSGALLAEFPHGTLREVAEFPASTLIALDGLDGIDAARLAVLGKFSVPFGGLRRGRLSAGETVLVNGAGGYFGSAAVLVALALGASKVVALGRRPEPLQALVEQGRGRVVPVVLSGDAAQDTAAIRAASGGGVDLAFDMVGQATDANATLAALRSLRRGGRLVLMGSMQVDLPIAYQEMLLNNWELIGHFMYTRADYLALVSLVASGQIPLEAVELKSYPFAGLEAAIDAAGRMSGLQCTIVEGQSPHAWS</sequence>
<dbReference type="OrthoDB" id="9787435at2"/>
<dbReference type="Gene3D" id="3.90.180.10">
    <property type="entry name" value="Medium-chain alcohol dehydrogenases, catalytic domain"/>
    <property type="match status" value="1"/>
</dbReference>
<dbReference type="SMART" id="SM00829">
    <property type="entry name" value="PKS_ER"/>
    <property type="match status" value="1"/>
</dbReference>
<dbReference type="InterPro" id="IPR051397">
    <property type="entry name" value="Zn-ADH-like_protein"/>
</dbReference>
<dbReference type="InterPro" id="IPR011032">
    <property type="entry name" value="GroES-like_sf"/>
</dbReference>
<proteinExistence type="predicted"/>
<dbReference type="RefSeq" id="WP_120347971.1">
    <property type="nucleotide sequence ID" value="NZ_MCAS01000044.1"/>
</dbReference>
<dbReference type="Gene3D" id="3.40.50.720">
    <property type="entry name" value="NAD(P)-binding Rossmann-like Domain"/>
    <property type="match status" value="1"/>
</dbReference>